<sequence length="227" mass="24475">MEGALAKLLAAGSAALSSAVLRREALPLGAIWDELHAVLVERNGFFAFESALLFRPLGGSGSHVLDIEEWNDPGLWKSSFAGLADEITFFADDIFGGQFGIRGPSIVRFNPETGEFENFAQGFDEWATTLIADYNVLTGYPIAHNWQRIFGPLKPGTRLVPLIPFVVGGDFVIENLRAAPEVRAMRFYGGLASAVAQVPDGGELQIDIKNLGQVLDREEPSGPATNG</sequence>
<dbReference type="OrthoDB" id="672028at2"/>
<protein>
    <recommendedName>
        <fullName evidence="3">SMI1/KNR4 family protein</fullName>
    </recommendedName>
</protein>
<dbReference type="AlphaFoldDB" id="A0A4Q7UNS8"/>
<keyword evidence="2" id="KW-1185">Reference proteome</keyword>
<evidence type="ECO:0008006" key="3">
    <source>
        <dbReference type="Google" id="ProtNLM"/>
    </source>
</evidence>
<evidence type="ECO:0000313" key="2">
    <source>
        <dbReference type="Proteomes" id="UP000293781"/>
    </source>
</evidence>
<accession>A0A4Q7UNS8</accession>
<evidence type="ECO:0000313" key="1">
    <source>
        <dbReference type="EMBL" id="RZT81439.1"/>
    </source>
</evidence>
<dbReference type="EMBL" id="SHKK01000001">
    <property type="protein sequence ID" value="RZT81439.1"/>
    <property type="molecule type" value="Genomic_DNA"/>
</dbReference>
<proteinExistence type="predicted"/>
<name>A0A4Q7UNS8_9ACTN</name>
<gene>
    <name evidence="1" type="ORF">EV382_4716</name>
</gene>
<dbReference type="Proteomes" id="UP000293781">
    <property type="component" value="Unassembled WGS sequence"/>
</dbReference>
<reference evidence="1 2" key="1">
    <citation type="submission" date="2019-02" db="EMBL/GenBank/DDBJ databases">
        <title>Sequencing the genomes of 1000 actinobacteria strains.</title>
        <authorList>
            <person name="Klenk H.-P."/>
        </authorList>
    </citation>
    <scope>NUCLEOTIDE SEQUENCE [LARGE SCALE GENOMIC DNA]</scope>
    <source>
        <strain evidence="1 2">DSM 45888</strain>
    </source>
</reference>
<dbReference type="RefSeq" id="WP_130405190.1">
    <property type="nucleotide sequence ID" value="NZ_SHKK01000001.1"/>
</dbReference>
<organism evidence="1 2">
    <name type="scientific">Micromonospora violae</name>
    <dbReference type="NCBI Taxonomy" id="1278207"/>
    <lineage>
        <taxon>Bacteria</taxon>
        <taxon>Bacillati</taxon>
        <taxon>Actinomycetota</taxon>
        <taxon>Actinomycetes</taxon>
        <taxon>Micromonosporales</taxon>
        <taxon>Micromonosporaceae</taxon>
        <taxon>Micromonospora</taxon>
    </lineage>
</organism>
<comment type="caution">
    <text evidence="1">The sequence shown here is derived from an EMBL/GenBank/DDBJ whole genome shotgun (WGS) entry which is preliminary data.</text>
</comment>